<name>A0A9X2TEW6_9BACT</name>
<proteinExistence type="predicted"/>
<accession>A0A9X2TEW6</accession>
<evidence type="ECO:0000313" key="3">
    <source>
        <dbReference type="Proteomes" id="UP001155057"/>
    </source>
</evidence>
<dbReference type="EMBL" id="JANUAE010000004">
    <property type="protein sequence ID" value="MCS3709885.1"/>
    <property type="molecule type" value="Genomic_DNA"/>
</dbReference>
<sequence>MGNSEPRTTQTSRKSGRQKRRVKKRAGPGVGRVDQEYCNSLAELSDSEKRSRIRALSTAELRELDYRWRAKAIDIKSQLASAVVDEQLGRSEVDPEWRKNAKVALRRTEKDLRYIQELRVEGDGCVAAEDWSAKDSTGGSVATQVFLTMWEELSEQRFDELAEQIWDRLSSDWKQEEAV</sequence>
<organism evidence="2 3">
    <name type="scientific">Salinibacter ruber</name>
    <dbReference type="NCBI Taxonomy" id="146919"/>
    <lineage>
        <taxon>Bacteria</taxon>
        <taxon>Pseudomonadati</taxon>
        <taxon>Rhodothermota</taxon>
        <taxon>Rhodothermia</taxon>
        <taxon>Rhodothermales</taxon>
        <taxon>Salinibacteraceae</taxon>
        <taxon>Salinibacter</taxon>
    </lineage>
</organism>
<feature type="compositionally biased region" description="Polar residues" evidence="1">
    <location>
        <begin position="1"/>
        <end position="13"/>
    </location>
</feature>
<dbReference type="Proteomes" id="UP001155057">
    <property type="component" value="Unassembled WGS sequence"/>
</dbReference>
<dbReference type="AlphaFoldDB" id="A0A9X2TEW6"/>
<evidence type="ECO:0000313" key="2">
    <source>
        <dbReference type="EMBL" id="MCS3709885.1"/>
    </source>
</evidence>
<gene>
    <name evidence="2" type="ORF">GGP61_001489</name>
</gene>
<protein>
    <submittedName>
        <fullName evidence="2">Uncharacterized protein</fullName>
    </submittedName>
</protein>
<feature type="compositionally biased region" description="Basic residues" evidence="1">
    <location>
        <begin position="14"/>
        <end position="26"/>
    </location>
</feature>
<feature type="region of interest" description="Disordered" evidence="1">
    <location>
        <begin position="1"/>
        <end position="32"/>
    </location>
</feature>
<comment type="caution">
    <text evidence="2">The sequence shown here is derived from an EMBL/GenBank/DDBJ whole genome shotgun (WGS) entry which is preliminary data.</text>
</comment>
<reference evidence="2" key="1">
    <citation type="submission" date="2022-08" db="EMBL/GenBank/DDBJ databases">
        <title>Genomic Encyclopedia of Type Strains, Phase V (KMG-V): Genome sequencing to study the core and pangenomes of soil and plant-associated prokaryotes.</title>
        <authorList>
            <person name="Whitman W."/>
        </authorList>
    </citation>
    <scope>NUCLEOTIDE SEQUENCE</scope>
    <source>
        <strain evidence="2">SP3049</strain>
    </source>
</reference>
<dbReference type="RefSeq" id="WP_259125824.1">
    <property type="nucleotide sequence ID" value="NZ_JANTZO010000005.1"/>
</dbReference>
<evidence type="ECO:0000256" key="1">
    <source>
        <dbReference type="SAM" id="MobiDB-lite"/>
    </source>
</evidence>